<protein>
    <recommendedName>
        <fullName evidence="3">YqhG family protein</fullName>
    </recommendedName>
</protein>
<organism evidence="1 2">
    <name type="scientific">Oceanobacillus bengalensis</name>
    <dbReference type="NCBI Taxonomy" id="1435466"/>
    <lineage>
        <taxon>Bacteria</taxon>
        <taxon>Bacillati</taxon>
        <taxon>Bacillota</taxon>
        <taxon>Bacilli</taxon>
        <taxon>Bacillales</taxon>
        <taxon>Bacillaceae</taxon>
        <taxon>Oceanobacillus</taxon>
    </lineage>
</organism>
<dbReference type="OrthoDB" id="2433584at2"/>
<dbReference type="Proteomes" id="UP000281813">
    <property type="component" value="Unassembled WGS sequence"/>
</dbReference>
<accession>A0A494Z153</accession>
<evidence type="ECO:0000313" key="2">
    <source>
        <dbReference type="Proteomes" id="UP000281813"/>
    </source>
</evidence>
<name>A0A494Z153_9BACI</name>
<dbReference type="Pfam" id="PF11079">
    <property type="entry name" value="YqhG"/>
    <property type="match status" value="1"/>
</dbReference>
<dbReference type="InterPro" id="IPR024562">
    <property type="entry name" value="YqhG"/>
</dbReference>
<keyword evidence="2" id="KW-1185">Reference proteome</keyword>
<reference evidence="1 2" key="1">
    <citation type="journal article" date="2015" name="Antonie Van Leeuwenhoek">
        <title>Oceanobacillus bengalensis sp. nov., a bacterium isolated from seawater of the Bay of Bengal.</title>
        <authorList>
            <person name="Yongchang O."/>
            <person name="Xiang W."/>
            <person name="Wang G."/>
        </authorList>
    </citation>
    <scope>NUCLEOTIDE SEQUENCE [LARGE SCALE GENOMIC DNA]</scope>
    <source>
        <strain evidence="1 2">MCCC 1K00260</strain>
    </source>
</reference>
<evidence type="ECO:0008006" key="3">
    <source>
        <dbReference type="Google" id="ProtNLM"/>
    </source>
</evidence>
<sequence length="258" mass="30641">MAIANLNQFLHDYFSFHHCEIIENNDGVLRVQLTEEMDRALMNRPFYWHYVKKMGNKGEPMKLTLITNPNKREEEKGEWIHFGSPRLHQLINHLKENEKYTKLFQKINVTHNTALYPWLVVNIKVSYKGKYKKDEVISIGLHLVNGKMRLEMMDHLKEIPLQSTISDYCYTISPLIKLQSGYLRIEKVISNYIENQEHTWAEESLHALNEELNTLRHFYHADDNEEQMNKEIEEIKERYQPVISFEVINGGIFYLAES</sequence>
<dbReference type="RefSeq" id="WP_121130430.1">
    <property type="nucleotide sequence ID" value="NZ_JBHUFK010000026.1"/>
</dbReference>
<evidence type="ECO:0000313" key="1">
    <source>
        <dbReference type="EMBL" id="RKQ16025.1"/>
    </source>
</evidence>
<comment type="caution">
    <text evidence="1">The sequence shown here is derived from an EMBL/GenBank/DDBJ whole genome shotgun (WGS) entry which is preliminary data.</text>
</comment>
<dbReference type="AlphaFoldDB" id="A0A494Z153"/>
<proteinExistence type="predicted"/>
<gene>
    <name evidence="1" type="ORF">D8M05_07945</name>
</gene>
<dbReference type="EMBL" id="RBZO01000010">
    <property type="protein sequence ID" value="RKQ16025.1"/>
    <property type="molecule type" value="Genomic_DNA"/>
</dbReference>